<protein>
    <submittedName>
        <fullName evidence="1">Uncharacterized protein DUF29</fullName>
    </submittedName>
</protein>
<comment type="caution">
    <text evidence="1">The sequence shown here is derived from an EMBL/GenBank/DDBJ whole genome shotgun (WGS) entry which is preliminary data.</text>
</comment>
<dbReference type="OrthoDB" id="5766125at2"/>
<organism evidence="1 2">
    <name type="scientific">Thiocapsa rosea</name>
    <dbReference type="NCBI Taxonomy" id="69360"/>
    <lineage>
        <taxon>Bacteria</taxon>
        <taxon>Pseudomonadati</taxon>
        <taxon>Pseudomonadota</taxon>
        <taxon>Gammaproteobacteria</taxon>
        <taxon>Chromatiales</taxon>
        <taxon>Chromatiaceae</taxon>
        <taxon>Thiocapsa</taxon>
    </lineage>
</organism>
<dbReference type="EMBL" id="RBXL01000001">
    <property type="protein sequence ID" value="RKT44391.1"/>
    <property type="molecule type" value="Genomic_DNA"/>
</dbReference>
<reference evidence="1 2" key="1">
    <citation type="submission" date="2018-10" db="EMBL/GenBank/DDBJ databases">
        <title>Genomic Encyclopedia of Archaeal and Bacterial Type Strains, Phase II (KMG-II): from individual species to whole genera.</title>
        <authorList>
            <person name="Goeker M."/>
        </authorList>
    </citation>
    <scope>NUCLEOTIDE SEQUENCE [LARGE SCALE GENOMIC DNA]</scope>
    <source>
        <strain evidence="1 2">DSM 235</strain>
    </source>
</reference>
<dbReference type="Gene3D" id="1.20.1220.20">
    <property type="entry name" value="Uncharcterised protein PF01724"/>
    <property type="match status" value="1"/>
</dbReference>
<dbReference type="InterPro" id="IPR002636">
    <property type="entry name" value="DUF29"/>
</dbReference>
<dbReference type="Pfam" id="PF01724">
    <property type="entry name" value="DUF29"/>
    <property type="match status" value="1"/>
</dbReference>
<proteinExistence type="predicted"/>
<dbReference type="AlphaFoldDB" id="A0A495V4Q5"/>
<evidence type="ECO:0000313" key="1">
    <source>
        <dbReference type="EMBL" id="RKT44391.1"/>
    </source>
</evidence>
<keyword evidence="2" id="KW-1185">Reference proteome</keyword>
<dbReference type="PANTHER" id="PTHR34235">
    <property type="entry name" value="SLR1203 PROTEIN-RELATED"/>
    <property type="match status" value="1"/>
</dbReference>
<accession>A0A495V4Q5</accession>
<dbReference type="Proteomes" id="UP000274556">
    <property type="component" value="Unassembled WGS sequence"/>
</dbReference>
<evidence type="ECO:0000313" key="2">
    <source>
        <dbReference type="Proteomes" id="UP000274556"/>
    </source>
</evidence>
<gene>
    <name evidence="1" type="ORF">BDD21_1773</name>
</gene>
<sequence length="143" mass="16542">MTTDYDQDFYAWSREQASLLRSGQYGRLDVTHLVEEIEDLGKRERRALESRLAVLLGHLLKWQYQPEYPSRKSWRATINTQRRAIAKLLDENPSLAARLDEIIRDAYPDAVDLAVAETPLDYDAFPDGCPWDQMQIRGTFLPG</sequence>
<name>A0A495V4Q5_9GAMM</name>
<dbReference type="PANTHER" id="PTHR34235:SF4">
    <property type="entry name" value="SLR0291 PROTEIN"/>
    <property type="match status" value="1"/>
</dbReference>
<dbReference type="RefSeq" id="WP_120796836.1">
    <property type="nucleotide sequence ID" value="NZ_RBXL01000001.1"/>
</dbReference>